<proteinExistence type="predicted"/>
<dbReference type="InterPro" id="IPR036188">
    <property type="entry name" value="FAD/NAD-bd_sf"/>
</dbReference>
<dbReference type="PANTHER" id="PTHR46865:SF2">
    <property type="entry name" value="MONOOXYGENASE"/>
    <property type="match status" value="1"/>
</dbReference>
<dbReference type="RefSeq" id="WP_104477896.1">
    <property type="nucleotide sequence ID" value="NZ_CP154825.1"/>
</dbReference>
<protein>
    <submittedName>
        <fullName evidence="3">2-polyprenyl-6-methoxyphenol hydroxylase-like FAD-dependent oxidoreductase</fullName>
    </submittedName>
</protein>
<evidence type="ECO:0000259" key="2">
    <source>
        <dbReference type="Pfam" id="PF01494"/>
    </source>
</evidence>
<dbReference type="PRINTS" id="PR00420">
    <property type="entry name" value="RNGMNOXGNASE"/>
</dbReference>
<keyword evidence="4" id="KW-1185">Reference proteome</keyword>
<evidence type="ECO:0000313" key="3">
    <source>
        <dbReference type="EMBL" id="PPK69437.1"/>
    </source>
</evidence>
<dbReference type="AlphaFoldDB" id="A0A2S6GW60"/>
<dbReference type="Proteomes" id="UP000239203">
    <property type="component" value="Unassembled WGS sequence"/>
</dbReference>
<evidence type="ECO:0000313" key="4">
    <source>
        <dbReference type="Proteomes" id="UP000239203"/>
    </source>
</evidence>
<name>A0A2S6GW60_9PSEU</name>
<dbReference type="GO" id="GO:0071949">
    <property type="term" value="F:FAD binding"/>
    <property type="evidence" value="ECO:0007669"/>
    <property type="project" value="InterPro"/>
</dbReference>
<dbReference type="InterPro" id="IPR002938">
    <property type="entry name" value="FAD-bd"/>
</dbReference>
<dbReference type="InterPro" id="IPR051704">
    <property type="entry name" value="FAD_aromatic-hydroxylase"/>
</dbReference>
<dbReference type="PANTHER" id="PTHR46865">
    <property type="entry name" value="OXIDOREDUCTASE-RELATED"/>
    <property type="match status" value="1"/>
</dbReference>
<comment type="caution">
    <text evidence="3">The sequence shown here is derived from an EMBL/GenBank/DDBJ whole genome shotgun (WGS) entry which is preliminary data.</text>
</comment>
<evidence type="ECO:0000256" key="1">
    <source>
        <dbReference type="SAM" id="MobiDB-lite"/>
    </source>
</evidence>
<accession>A0A2S6GW60</accession>
<sequence length="378" mass="41028">MPTALISGASIAGPAVAYWLQRTGWTVTVVERAPALRRGGQAVDIRGTALQVVERMGLHPEVAALHTKMRGMSFVDAEGNVLMSSTEETLTGGVIDSPDIEILRDDLAELLHSATADRVEYLFGDTITGIDQSGDRAVVTFEHAESREFDLVVGADGLHSRVRALTFGEESRFRSDLGTYVAMFSLDNHLDLDHWQTFHQAEGTMVGIYSARDNTEARGMLGFEGTDIDYDFRDVDAQRELVAARFADNTGWETPALLRAMWTAPDFHFDSFSQIKMDTWSRGRVTLVGDAGYCPSPLSGQGTSLALVGAYLLAAELAKTDLSAAGLETAFAACETRMRPFIDSCMRLATDTPGQPPSPETMRAAANGISLDEPEPAR</sequence>
<dbReference type="EMBL" id="PTIX01000003">
    <property type="protein sequence ID" value="PPK69437.1"/>
    <property type="molecule type" value="Genomic_DNA"/>
</dbReference>
<dbReference type="Pfam" id="PF01494">
    <property type="entry name" value="FAD_binding_3"/>
    <property type="match status" value="1"/>
</dbReference>
<organism evidence="3 4">
    <name type="scientific">Actinokineospora auranticolor</name>
    <dbReference type="NCBI Taxonomy" id="155976"/>
    <lineage>
        <taxon>Bacteria</taxon>
        <taxon>Bacillati</taxon>
        <taxon>Actinomycetota</taxon>
        <taxon>Actinomycetes</taxon>
        <taxon>Pseudonocardiales</taxon>
        <taxon>Pseudonocardiaceae</taxon>
        <taxon>Actinokineospora</taxon>
    </lineage>
</organism>
<dbReference type="SUPFAM" id="SSF51905">
    <property type="entry name" value="FAD/NAD(P)-binding domain"/>
    <property type="match status" value="1"/>
</dbReference>
<feature type="region of interest" description="Disordered" evidence="1">
    <location>
        <begin position="350"/>
        <end position="378"/>
    </location>
</feature>
<dbReference type="Gene3D" id="3.50.50.60">
    <property type="entry name" value="FAD/NAD(P)-binding domain"/>
    <property type="match status" value="1"/>
</dbReference>
<reference evidence="3 4" key="1">
    <citation type="submission" date="2018-02" db="EMBL/GenBank/DDBJ databases">
        <title>Genomic Encyclopedia of Archaeal and Bacterial Type Strains, Phase II (KMG-II): from individual species to whole genera.</title>
        <authorList>
            <person name="Goeker M."/>
        </authorList>
    </citation>
    <scope>NUCLEOTIDE SEQUENCE [LARGE SCALE GENOMIC DNA]</scope>
    <source>
        <strain evidence="3 4">YU 961-1</strain>
    </source>
</reference>
<dbReference type="OrthoDB" id="3356051at2"/>
<feature type="domain" description="FAD-binding" evidence="2">
    <location>
        <begin position="4"/>
        <end position="320"/>
    </location>
</feature>
<gene>
    <name evidence="3" type="ORF">CLV40_10343</name>
</gene>
<dbReference type="Gene3D" id="3.30.9.10">
    <property type="entry name" value="D-Amino Acid Oxidase, subunit A, domain 2"/>
    <property type="match status" value="1"/>
</dbReference>